<accession>A0ABT3FPE2</accession>
<organism evidence="2 3">
    <name type="scientific">Luteolibacter flavescens</name>
    <dbReference type="NCBI Taxonomy" id="1859460"/>
    <lineage>
        <taxon>Bacteria</taxon>
        <taxon>Pseudomonadati</taxon>
        <taxon>Verrucomicrobiota</taxon>
        <taxon>Verrucomicrobiia</taxon>
        <taxon>Verrucomicrobiales</taxon>
        <taxon>Verrucomicrobiaceae</taxon>
        <taxon>Luteolibacter</taxon>
    </lineage>
</organism>
<name>A0ABT3FPE2_9BACT</name>
<feature type="chain" id="PRO_5046940284" evidence="1">
    <location>
        <begin position="21"/>
        <end position="133"/>
    </location>
</feature>
<dbReference type="RefSeq" id="WP_264501377.1">
    <property type="nucleotide sequence ID" value="NZ_JAPDDS010000005.1"/>
</dbReference>
<protein>
    <submittedName>
        <fullName evidence="2">Uncharacterized protein</fullName>
    </submittedName>
</protein>
<keyword evidence="3" id="KW-1185">Reference proteome</keyword>
<proteinExistence type="predicted"/>
<evidence type="ECO:0000313" key="3">
    <source>
        <dbReference type="Proteomes" id="UP001207930"/>
    </source>
</evidence>
<evidence type="ECO:0000313" key="2">
    <source>
        <dbReference type="EMBL" id="MCW1885422.1"/>
    </source>
</evidence>
<feature type="signal peptide" evidence="1">
    <location>
        <begin position="1"/>
        <end position="20"/>
    </location>
</feature>
<sequence>MKASFLILVTYVGFAITAHAGRGDGGSPTAPPVIIGGGTVGGVDPEPAAPEWKAIVLSAYADGVLSRPERRVIVRFLAGIPKGERKSYFLSWVRLQSQIGRKANPAVVAGTVAAWAVSDSAGGADWLANQPGR</sequence>
<comment type="caution">
    <text evidence="2">The sequence shown here is derived from an EMBL/GenBank/DDBJ whole genome shotgun (WGS) entry which is preliminary data.</text>
</comment>
<evidence type="ECO:0000256" key="1">
    <source>
        <dbReference type="SAM" id="SignalP"/>
    </source>
</evidence>
<dbReference type="Proteomes" id="UP001207930">
    <property type="component" value="Unassembled WGS sequence"/>
</dbReference>
<keyword evidence="1" id="KW-0732">Signal</keyword>
<reference evidence="2 3" key="1">
    <citation type="submission" date="2022-10" db="EMBL/GenBank/DDBJ databases">
        <title>Luteolibacter flavescens strain MCCC 1K03193, whole genome shotgun sequencing project.</title>
        <authorList>
            <person name="Zhao G."/>
            <person name="Shen L."/>
        </authorList>
    </citation>
    <scope>NUCLEOTIDE SEQUENCE [LARGE SCALE GENOMIC DNA]</scope>
    <source>
        <strain evidence="2 3">MCCC 1K03193</strain>
    </source>
</reference>
<dbReference type="EMBL" id="JAPDDS010000005">
    <property type="protein sequence ID" value="MCW1885422.1"/>
    <property type="molecule type" value="Genomic_DNA"/>
</dbReference>
<gene>
    <name evidence="2" type="ORF">OKA04_11840</name>
</gene>